<comment type="caution">
    <text evidence="2">The sequence shown here is derived from an EMBL/GenBank/DDBJ whole genome shotgun (WGS) entry which is preliminary data.</text>
</comment>
<feature type="region of interest" description="Disordered" evidence="1">
    <location>
        <begin position="1"/>
        <end position="55"/>
    </location>
</feature>
<dbReference type="EMBL" id="CAJHNH020000649">
    <property type="protein sequence ID" value="CAG5119066.1"/>
    <property type="molecule type" value="Genomic_DNA"/>
</dbReference>
<name>A0A8S3YXS9_9EUPU</name>
<evidence type="ECO:0000313" key="3">
    <source>
        <dbReference type="Proteomes" id="UP000678393"/>
    </source>
</evidence>
<dbReference type="Proteomes" id="UP000678393">
    <property type="component" value="Unassembled WGS sequence"/>
</dbReference>
<evidence type="ECO:0000313" key="2">
    <source>
        <dbReference type="EMBL" id="CAG5119066.1"/>
    </source>
</evidence>
<dbReference type="OrthoDB" id="6145203at2759"/>
<reference evidence="2" key="1">
    <citation type="submission" date="2021-04" db="EMBL/GenBank/DDBJ databases">
        <authorList>
            <consortium name="Molecular Ecology Group"/>
        </authorList>
    </citation>
    <scope>NUCLEOTIDE SEQUENCE</scope>
</reference>
<sequence length="140" mass="14927">MSMLIRTGTLVRKNTRKSSVRRTKSVGSTTSGGHVRASDDGDGQSMSSVPPSPVAKLHHLYTDHSNNSSPGKSSLATTTSTIVSLDDNRLTYKISLDKNFPASSNSQSTSLQIVEANVEADNVCQFLCTAAQIICSSSKY</sequence>
<keyword evidence="3" id="KW-1185">Reference proteome</keyword>
<dbReference type="AlphaFoldDB" id="A0A8S3YXS9"/>
<organism evidence="2 3">
    <name type="scientific">Candidula unifasciata</name>
    <dbReference type="NCBI Taxonomy" id="100452"/>
    <lineage>
        <taxon>Eukaryota</taxon>
        <taxon>Metazoa</taxon>
        <taxon>Spiralia</taxon>
        <taxon>Lophotrochozoa</taxon>
        <taxon>Mollusca</taxon>
        <taxon>Gastropoda</taxon>
        <taxon>Heterobranchia</taxon>
        <taxon>Euthyneura</taxon>
        <taxon>Panpulmonata</taxon>
        <taxon>Eupulmonata</taxon>
        <taxon>Stylommatophora</taxon>
        <taxon>Helicina</taxon>
        <taxon>Helicoidea</taxon>
        <taxon>Geomitridae</taxon>
        <taxon>Candidula</taxon>
    </lineage>
</organism>
<proteinExistence type="predicted"/>
<accession>A0A8S3YXS9</accession>
<protein>
    <submittedName>
        <fullName evidence="2">Uncharacterized protein</fullName>
    </submittedName>
</protein>
<evidence type="ECO:0000256" key="1">
    <source>
        <dbReference type="SAM" id="MobiDB-lite"/>
    </source>
</evidence>
<feature type="compositionally biased region" description="Basic residues" evidence="1">
    <location>
        <begin position="13"/>
        <end position="24"/>
    </location>
</feature>
<gene>
    <name evidence="2" type="ORF">CUNI_LOCUS4624</name>
</gene>